<keyword evidence="1" id="KW-0812">Transmembrane</keyword>
<dbReference type="AlphaFoldDB" id="A0A0F9B6S4"/>
<sequence length="418" mass="48359">LQGMLKGIHDDPDTPPEVKKLIEQTTSKGNPLFLLLGIIAGGMFLINMIQGVSEPLKNASTQKQERIFKTFRMDPMSIITAWRRDPEKYAWLFDDLKDQGWTEERISAVKFLTEFMPSPQDLVNWQAKEVFEPKMIERYGLDDEFEGLDLSLFAKVGVSEEHAKNYWRAHWEHASWMQVVEMLHRGQLTEAEVWEWFRLVEIPPFWRDKLIAISWNVPTRVDVRRWWDLRTIDEPRLREIYTAQGYHDKDLEDYVLWTKVYTAWPDLVARWKNGWISEGDLRAELVAMGMPGARVDELIQTKIKAASGERTAGEKDLTKTDIIKGVKTGRVTRAQGIELLEDLGYSEDEADFILFINIPPDEEEVQVAARELTKADIQAGLKTKQINESEARSRLIALRYLPADADILMGIFKARIKP</sequence>
<evidence type="ECO:0000256" key="1">
    <source>
        <dbReference type="SAM" id="Phobius"/>
    </source>
</evidence>
<feature type="non-terminal residue" evidence="2">
    <location>
        <position position="1"/>
    </location>
</feature>
<protein>
    <submittedName>
        <fullName evidence="2">Uncharacterized protein</fullName>
    </submittedName>
</protein>
<reference evidence="2" key="1">
    <citation type="journal article" date="2015" name="Nature">
        <title>Complex archaea that bridge the gap between prokaryotes and eukaryotes.</title>
        <authorList>
            <person name="Spang A."/>
            <person name="Saw J.H."/>
            <person name="Jorgensen S.L."/>
            <person name="Zaremba-Niedzwiedzka K."/>
            <person name="Martijn J."/>
            <person name="Lind A.E."/>
            <person name="van Eijk R."/>
            <person name="Schleper C."/>
            <person name="Guy L."/>
            <person name="Ettema T.J."/>
        </authorList>
    </citation>
    <scope>NUCLEOTIDE SEQUENCE</scope>
</reference>
<proteinExistence type="predicted"/>
<comment type="caution">
    <text evidence="2">The sequence shown here is derived from an EMBL/GenBank/DDBJ whole genome shotgun (WGS) entry which is preliminary data.</text>
</comment>
<feature type="non-terminal residue" evidence="2">
    <location>
        <position position="418"/>
    </location>
</feature>
<organism evidence="2">
    <name type="scientific">marine sediment metagenome</name>
    <dbReference type="NCBI Taxonomy" id="412755"/>
    <lineage>
        <taxon>unclassified sequences</taxon>
        <taxon>metagenomes</taxon>
        <taxon>ecological metagenomes</taxon>
    </lineage>
</organism>
<keyword evidence="1" id="KW-1133">Transmembrane helix</keyword>
<feature type="transmembrane region" description="Helical" evidence="1">
    <location>
        <begin position="32"/>
        <end position="52"/>
    </location>
</feature>
<accession>A0A0F9B6S4</accession>
<dbReference type="EMBL" id="LAZR01050886">
    <property type="protein sequence ID" value="KKK86349.1"/>
    <property type="molecule type" value="Genomic_DNA"/>
</dbReference>
<keyword evidence="1" id="KW-0472">Membrane</keyword>
<gene>
    <name evidence="2" type="ORF">LCGC14_2764130</name>
</gene>
<evidence type="ECO:0000313" key="2">
    <source>
        <dbReference type="EMBL" id="KKK86349.1"/>
    </source>
</evidence>
<name>A0A0F9B6S4_9ZZZZ</name>